<comment type="caution">
    <text evidence="2">The sequence shown here is derived from an EMBL/GenBank/DDBJ whole genome shotgun (WGS) entry which is preliminary data.</text>
</comment>
<accession>A0A5C4VZ85</accession>
<feature type="transmembrane region" description="Helical" evidence="1">
    <location>
        <begin position="46"/>
        <end position="66"/>
    </location>
</feature>
<dbReference type="OrthoDB" id="3790860at2"/>
<dbReference type="AlphaFoldDB" id="A0A5C4VZ85"/>
<evidence type="ECO:0000313" key="3">
    <source>
        <dbReference type="Proteomes" id="UP000313231"/>
    </source>
</evidence>
<organism evidence="2 3">
    <name type="scientific">Nocardioides albidus</name>
    <dbReference type="NCBI Taxonomy" id="1517589"/>
    <lineage>
        <taxon>Bacteria</taxon>
        <taxon>Bacillati</taxon>
        <taxon>Actinomycetota</taxon>
        <taxon>Actinomycetes</taxon>
        <taxon>Propionibacteriales</taxon>
        <taxon>Nocardioidaceae</taxon>
        <taxon>Nocardioides</taxon>
    </lineage>
</organism>
<reference evidence="2 3" key="1">
    <citation type="journal article" date="2016" name="Int. J. Syst. Evol. Microbiol.">
        <title>Nocardioides albidus sp. nov., an actinobacterium isolated from garden soil.</title>
        <authorList>
            <person name="Singh H."/>
            <person name="Du J."/>
            <person name="Trinh H."/>
            <person name="Won K."/>
            <person name="Yang J.E."/>
            <person name="Yin C."/>
            <person name="Kook M."/>
            <person name="Yi T.H."/>
        </authorList>
    </citation>
    <scope>NUCLEOTIDE SEQUENCE [LARGE SCALE GENOMIC DNA]</scope>
    <source>
        <strain evidence="2 3">CCTCC AB 2015297</strain>
    </source>
</reference>
<name>A0A5C4VZ85_9ACTN</name>
<feature type="transmembrane region" description="Helical" evidence="1">
    <location>
        <begin position="20"/>
        <end position="40"/>
    </location>
</feature>
<keyword evidence="3" id="KW-1185">Reference proteome</keyword>
<dbReference type="Proteomes" id="UP000313231">
    <property type="component" value="Unassembled WGS sequence"/>
</dbReference>
<keyword evidence="1" id="KW-1133">Transmembrane helix</keyword>
<proteinExistence type="predicted"/>
<dbReference type="EMBL" id="VDMP01000022">
    <property type="protein sequence ID" value="TNM41218.1"/>
    <property type="molecule type" value="Genomic_DNA"/>
</dbReference>
<gene>
    <name evidence="2" type="ORF">FHP29_09480</name>
</gene>
<dbReference type="RefSeq" id="WP_139622613.1">
    <property type="nucleotide sequence ID" value="NZ_VDMP01000022.1"/>
</dbReference>
<keyword evidence="1" id="KW-0812">Transmembrane</keyword>
<evidence type="ECO:0000256" key="1">
    <source>
        <dbReference type="SAM" id="Phobius"/>
    </source>
</evidence>
<keyword evidence="1" id="KW-0472">Membrane</keyword>
<sequence length="101" mass="10840">MAFRVEVSFQHRAWDRWSRLRRVAWALAIGGVAGVIWASASDVPHAGAFLCLTVGASVLGVGNALAHTVGFRQQGDLLVMTRVHPQAVAAIRRAMTAPPQP</sequence>
<evidence type="ECO:0000313" key="2">
    <source>
        <dbReference type="EMBL" id="TNM41218.1"/>
    </source>
</evidence>
<protein>
    <submittedName>
        <fullName evidence="2">Uncharacterized protein</fullName>
    </submittedName>
</protein>